<protein>
    <submittedName>
        <fullName evidence="4">Ribosome recycling factor</fullName>
    </submittedName>
</protein>
<dbReference type="InterPro" id="IPR023584">
    <property type="entry name" value="Ribosome_recyc_fac_dom"/>
</dbReference>
<reference evidence="4 5" key="1">
    <citation type="journal article" date="2016" name="Nat. Commun.">
        <title>Thousands of microbial genomes shed light on interconnected biogeochemical processes in an aquifer system.</title>
        <authorList>
            <person name="Anantharaman K."/>
            <person name="Brown C.T."/>
            <person name="Hug L.A."/>
            <person name="Sharon I."/>
            <person name="Castelle C.J."/>
            <person name="Probst A.J."/>
            <person name="Thomas B.C."/>
            <person name="Singh A."/>
            <person name="Wilkins M.J."/>
            <person name="Karaoz U."/>
            <person name="Brodie E.L."/>
            <person name="Williams K.H."/>
            <person name="Hubbard S.S."/>
            <person name="Banfield J.F."/>
        </authorList>
    </citation>
    <scope>NUCLEOTIDE SEQUENCE [LARGE SCALE GENOMIC DNA]</scope>
</reference>
<sequence length="184" mass="20801">MENTILDDFKNKKGSTLETFRKELQGIRTNRPNPAILEGLKVNYYGQFVPLKQVGATSVELPRNIIVQVWDKEAVSGVLKAIEASDLGVSASADGMIIRVSLPELSEERREDLVRHVRKVAENYRIQVRHLRDEANKAIQRAEAEGGLDEDGKFRLKGKVQEETDKANEDIEKFVEAKIKEIKS</sequence>
<dbReference type="InterPro" id="IPR002661">
    <property type="entry name" value="Ribosome_recyc_fac"/>
</dbReference>
<evidence type="ECO:0000313" key="4">
    <source>
        <dbReference type="EMBL" id="OGG39590.1"/>
    </source>
</evidence>
<evidence type="ECO:0000256" key="1">
    <source>
        <dbReference type="ARBA" id="ARBA00005912"/>
    </source>
</evidence>
<dbReference type="SUPFAM" id="SSF55194">
    <property type="entry name" value="Ribosome recycling factor, RRF"/>
    <property type="match status" value="1"/>
</dbReference>
<dbReference type="GO" id="GO:0006412">
    <property type="term" value="P:translation"/>
    <property type="evidence" value="ECO:0007669"/>
    <property type="project" value="UniProtKB-KW"/>
</dbReference>
<evidence type="ECO:0000259" key="3">
    <source>
        <dbReference type="Pfam" id="PF01765"/>
    </source>
</evidence>
<name>A0A1F6BRP4_9BACT</name>
<comment type="caution">
    <text evidence="4">The sequence shown here is derived from an EMBL/GenBank/DDBJ whole genome shotgun (WGS) entry which is preliminary data.</text>
</comment>
<feature type="domain" description="Ribosome recycling factor" evidence="3">
    <location>
        <begin position="20"/>
        <end position="182"/>
    </location>
</feature>
<proteinExistence type="inferred from homology"/>
<dbReference type="PANTHER" id="PTHR20982:SF3">
    <property type="entry name" value="MITOCHONDRIAL RIBOSOME RECYCLING FACTOR PSEUDO 1"/>
    <property type="match status" value="1"/>
</dbReference>
<gene>
    <name evidence="4" type="ORF">A2127_00085</name>
</gene>
<dbReference type="GO" id="GO:0043023">
    <property type="term" value="F:ribosomal large subunit binding"/>
    <property type="evidence" value="ECO:0007669"/>
    <property type="project" value="TreeGrafter"/>
</dbReference>
<dbReference type="Gene3D" id="3.30.1360.40">
    <property type="match status" value="1"/>
</dbReference>
<dbReference type="Gene3D" id="1.10.132.20">
    <property type="entry name" value="Ribosome-recycling factor"/>
    <property type="match status" value="1"/>
</dbReference>
<dbReference type="InterPro" id="IPR036191">
    <property type="entry name" value="RRF_sf"/>
</dbReference>
<dbReference type="Pfam" id="PF01765">
    <property type="entry name" value="RRF"/>
    <property type="match status" value="1"/>
</dbReference>
<accession>A0A1F6BRP4</accession>
<dbReference type="Proteomes" id="UP000179324">
    <property type="component" value="Unassembled WGS sequence"/>
</dbReference>
<dbReference type="FunFam" id="3.30.1360.40:FF:000001">
    <property type="entry name" value="Ribosome-recycling factor"/>
    <property type="match status" value="1"/>
</dbReference>
<dbReference type="PANTHER" id="PTHR20982">
    <property type="entry name" value="RIBOSOME RECYCLING FACTOR"/>
    <property type="match status" value="1"/>
</dbReference>
<evidence type="ECO:0000313" key="5">
    <source>
        <dbReference type="Proteomes" id="UP000179324"/>
    </source>
</evidence>
<dbReference type="NCBIfam" id="TIGR00496">
    <property type="entry name" value="frr"/>
    <property type="match status" value="1"/>
</dbReference>
<comment type="similarity">
    <text evidence="1">Belongs to the RRF family.</text>
</comment>
<dbReference type="AlphaFoldDB" id="A0A1F6BRP4"/>
<dbReference type="EMBL" id="MFKI01000006">
    <property type="protein sequence ID" value="OGG39590.1"/>
    <property type="molecule type" value="Genomic_DNA"/>
</dbReference>
<organism evidence="4 5">
    <name type="scientific">Candidatus Jorgensenbacteria bacterium GWC1_48_12</name>
    <dbReference type="NCBI Taxonomy" id="1798469"/>
    <lineage>
        <taxon>Bacteria</taxon>
        <taxon>Candidatus Joergenseniibacteriota</taxon>
    </lineage>
</organism>
<dbReference type="CDD" id="cd00520">
    <property type="entry name" value="RRF"/>
    <property type="match status" value="1"/>
</dbReference>
<keyword evidence="2" id="KW-0648">Protein biosynthesis</keyword>
<evidence type="ECO:0000256" key="2">
    <source>
        <dbReference type="ARBA" id="ARBA00022917"/>
    </source>
</evidence>